<organism evidence="1 2">
    <name type="scientific">Polynucleobacter asymbioticus</name>
    <dbReference type="NCBI Taxonomy" id="576611"/>
    <lineage>
        <taxon>Bacteria</taxon>
        <taxon>Pseudomonadati</taxon>
        <taxon>Pseudomonadota</taxon>
        <taxon>Betaproteobacteria</taxon>
        <taxon>Burkholderiales</taxon>
        <taxon>Burkholderiaceae</taxon>
        <taxon>Polynucleobacter</taxon>
    </lineage>
</organism>
<dbReference type="Proteomes" id="UP000182060">
    <property type="component" value="Chromosome"/>
</dbReference>
<evidence type="ECO:0000313" key="1">
    <source>
        <dbReference type="EMBL" id="APC02361.1"/>
    </source>
</evidence>
<dbReference type="EMBL" id="CP015017">
    <property type="protein sequence ID" value="APC02361.1"/>
    <property type="molecule type" value="Genomic_DNA"/>
</dbReference>
<proteinExistence type="predicted"/>
<accession>A0AAC9IW98</accession>
<evidence type="ECO:0000313" key="2">
    <source>
        <dbReference type="Proteomes" id="UP000182060"/>
    </source>
</evidence>
<gene>
    <name evidence="1" type="ORF">AOC25_06515</name>
</gene>
<name>A0AAC9IW98_9BURK</name>
<sequence length="139" mass="14923">MTIASAAQAADVLLFDCQRVEKSYTEDYEMKIVLATASQKAKIYLDDRDLDQSDANGTQVVKSIVINASTILINIQASFEPEVLNGINYSAGTVSTQINLNRNTGKLSKSEEINGGILGANLGNGTHISEETCQPAKAR</sequence>
<reference evidence="1" key="1">
    <citation type="journal article" date="2017" name="Appl. Environ. Microbiol.">
        <title>Microdiversification of a pelagic Polynucleobacter species is mainly driven by acquisition of genomic islands from a partially interspecific gene pool.</title>
        <authorList>
            <person name="Hoetzinger M."/>
            <person name="Hahn M.W."/>
            <person name="Jezberova J."/>
            <person name="Schmidt J."/>
            <person name="Koll U."/>
        </authorList>
    </citation>
    <scope>NUCLEOTIDE SEQUENCE</scope>
    <source>
        <strain evidence="1">MWH-RechtKol4</strain>
    </source>
</reference>
<dbReference type="AlphaFoldDB" id="A0AAC9IW98"/>
<protein>
    <submittedName>
        <fullName evidence="1">Uncharacterized protein</fullName>
    </submittedName>
</protein>